<comment type="caution">
    <text evidence="1">The sequence shown here is derived from an EMBL/GenBank/DDBJ whole genome shotgun (WGS) entry which is preliminary data.</text>
</comment>
<keyword evidence="2" id="KW-1185">Reference proteome</keyword>
<name>A0ACC3T0T4_LIPKO</name>
<accession>A0ACC3T0T4</accession>
<evidence type="ECO:0000313" key="1">
    <source>
        <dbReference type="EMBL" id="KAK9236647.1"/>
    </source>
</evidence>
<evidence type="ECO:0000313" key="2">
    <source>
        <dbReference type="Proteomes" id="UP001433508"/>
    </source>
</evidence>
<dbReference type="Proteomes" id="UP001433508">
    <property type="component" value="Unassembled WGS sequence"/>
</dbReference>
<gene>
    <name evidence="1" type="ORF">V1525DRAFT_457464</name>
</gene>
<reference evidence="2" key="1">
    <citation type="journal article" date="2024" name="Front. Bioeng. Biotechnol.">
        <title>Genome-scale model development and genomic sequencing of the oleaginous clade Lipomyces.</title>
        <authorList>
            <person name="Czajka J.J."/>
            <person name="Han Y."/>
            <person name="Kim J."/>
            <person name="Mondo S.J."/>
            <person name="Hofstad B.A."/>
            <person name="Robles A."/>
            <person name="Haridas S."/>
            <person name="Riley R."/>
            <person name="LaButti K."/>
            <person name="Pangilinan J."/>
            <person name="Andreopoulos W."/>
            <person name="Lipzen A."/>
            <person name="Yan J."/>
            <person name="Wang M."/>
            <person name="Ng V."/>
            <person name="Grigoriev I.V."/>
            <person name="Spatafora J.W."/>
            <person name="Magnuson J.K."/>
            <person name="Baker S.E."/>
            <person name="Pomraning K.R."/>
        </authorList>
    </citation>
    <scope>NUCLEOTIDE SEQUENCE [LARGE SCALE GENOMIC DNA]</scope>
    <source>
        <strain evidence="2">CBS 7786</strain>
    </source>
</reference>
<organism evidence="1 2">
    <name type="scientific">Lipomyces kononenkoae</name>
    <name type="common">Yeast</name>
    <dbReference type="NCBI Taxonomy" id="34357"/>
    <lineage>
        <taxon>Eukaryota</taxon>
        <taxon>Fungi</taxon>
        <taxon>Dikarya</taxon>
        <taxon>Ascomycota</taxon>
        <taxon>Saccharomycotina</taxon>
        <taxon>Lipomycetes</taxon>
        <taxon>Lipomycetales</taxon>
        <taxon>Lipomycetaceae</taxon>
        <taxon>Lipomyces</taxon>
    </lineage>
</organism>
<proteinExistence type="predicted"/>
<dbReference type="EMBL" id="MU971383">
    <property type="protein sequence ID" value="KAK9236647.1"/>
    <property type="molecule type" value="Genomic_DNA"/>
</dbReference>
<protein>
    <submittedName>
        <fullName evidence="1">Uncharacterized protein</fullName>
    </submittedName>
</protein>
<sequence length="237" mass="26142">METQTLLQYLSAALPAIPTQGTASSGNMIPQILAMRYGPTLNSKQVRPDPFTSPPAPIRDEPGFHFRFAALVLPRVRHALRAGFEQLAPELLPRQLSAVTLDGGGSAALLDRFSPDTAFVAVDGSYSTSHNRAPGDLKVSWKWRSSMQFSQVLAFQREYRQALAQVNFYMDRHNSRHGFTLTNNEFVALKRLDGNGRLAVATAIPWGSGDIGQPSVLLGLWYLGMLLAEENNWAMNN</sequence>